<dbReference type="Pfam" id="PF07690">
    <property type="entry name" value="MFS_1"/>
    <property type="match status" value="1"/>
</dbReference>
<feature type="transmembrane region" description="Helical" evidence="5">
    <location>
        <begin position="105"/>
        <end position="128"/>
    </location>
</feature>
<feature type="transmembrane region" description="Helical" evidence="5">
    <location>
        <begin position="78"/>
        <end position="98"/>
    </location>
</feature>
<dbReference type="AlphaFoldDB" id="D6TS25"/>
<keyword evidence="8" id="KW-1185">Reference proteome</keyword>
<protein>
    <submittedName>
        <fullName evidence="7">Major facilitator superfamily MFS_1</fullName>
    </submittedName>
</protein>
<dbReference type="InterPro" id="IPR011701">
    <property type="entry name" value="MFS"/>
</dbReference>
<dbReference type="PROSITE" id="PS50850">
    <property type="entry name" value="MFS"/>
    <property type="match status" value="1"/>
</dbReference>
<feature type="transmembrane region" description="Helical" evidence="5">
    <location>
        <begin position="287"/>
        <end position="306"/>
    </location>
</feature>
<keyword evidence="4 5" id="KW-0472">Membrane</keyword>
<feature type="transmembrane region" description="Helical" evidence="5">
    <location>
        <begin position="253"/>
        <end position="275"/>
    </location>
</feature>
<gene>
    <name evidence="7" type="ORF">Krac_7368</name>
</gene>
<evidence type="ECO:0000256" key="5">
    <source>
        <dbReference type="SAM" id="Phobius"/>
    </source>
</evidence>
<evidence type="ECO:0000256" key="2">
    <source>
        <dbReference type="ARBA" id="ARBA00022692"/>
    </source>
</evidence>
<dbReference type="SUPFAM" id="SSF103473">
    <property type="entry name" value="MFS general substrate transporter"/>
    <property type="match status" value="1"/>
</dbReference>
<feature type="transmembrane region" description="Helical" evidence="5">
    <location>
        <begin position="35"/>
        <end position="58"/>
    </location>
</feature>
<dbReference type="PANTHER" id="PTHR11360">
    <property type="entry name" value="MONOCARBOXYLATE TRANSPORTER"/>
    <property type="match status" value="1"/>
</dbReference>
<feature type="transmembrane region" description="Helical" evidence="5">
    <location>
        <begin position="342"/>
        <end position="361"/>
    </location>
</feature>
<feature type="transmembrane region" description="Helical" evidence="5">
    <location>
        <begin position="373"/>
        <end position="395"/>
    </location>
</feature>
<feature type="transmembrane region" description="Helical" evidence="5">
    <location>
        <begin position="134"/>
        <end position="158"/>
    </location>
</feature>
<evidence type="ECO:0000256" key="4">
    <source>
        <dbReference type="ARBA" id="ARBA00023136"/>
    </source>
</evidence>
<keyword evidence="2 5" id="KW-0812">Transmembrane</keyword>
<dbReference type="CDD" id="cd17355">
    <property type="entry name" value="MFS_YcxA_like"/>
    <property type="match status" value="1"/>
</dbReference>
<sequence>MASNDAGERRASSQQPLAYASIREKGLLSSRRSSYGWILVGALGLTTILSYGTTQYLFGTLIVPVSDTFHWNRASISSVYAVSLLLAGLLGVPVGYLVDRYGARLLMTLGSLLGGLTLFGLASAHAAWQFALLWVGGMGIAMALFLYPVTFTVITTWFEQGRGKAFAVLTFLGGLASPIFFPLAGALLPIMGWRSMLLLFGGLHLVIAVPLHGLLLRRAPGGEGTRTLHEHQERSLLRGEEVTARQALRQRPFWTLTISFAIAMLGNTVLFTHQIAHLIHRGYDPVLAATLAGGLGLASLPGRVGLNLLSERVSPRVLLGLCHVVQALGVVFLILAPSIPWLLVYVLLYGAAFGAISPLKASVVADYFGKKAYGAITALQGLPIALCTAAGPLAAGWLYDLLGRYDLAFWLCAGGFLLAGIGIALTPPARQRRPVAGERLEGA</sequence>
<evidence type="ECO:0000313" key="8">
    <source>
        <dbReference type="Proteomes" id="UP000004508"/>
    </source>
</evidence>
<reference evidence="7 8" key="1">
    <citation type="journal article" date="2011" name="Stand. Genomic Sci.">
        <title>Non-contiguous finished genome sequence and contextual data of the filamentous soil bacterium Ktedonobacter racemifer type strain (SOSP1-21).</title>
        <authorList>
            <person name="Chang Y.J."/>
            <person name="Land M."/>
            <person name="Hauser L."/>
            <person name="Chertkov O."/>
            <person name="Del Rio T.G."/>
            <person name="Nolan M."/>
            <person name="Copeland A."/>
            <person name="Tice H."/>
            <person name="Cheng J.F."/>
            <person name="Lucas S."/>
            <person name="Han C."/>
            <person name="Goodwin L."/>
            <person name="Pitluck S."/>
            <person name="Ivanova N."/>
            <person name="Ovchinikova G."/>
            <person name="Pati A."/>
            <person name="Chen A."/>
            <person name="Palaniappan K."/>
            <person name="Mavromatis K."/>
            <person name="Liolios K."/>
            <person name="Brettin T."/>
            <person name="Fiebig A."/>
            <person name="Rohde M."/>
            <person name="Abt B."/>
            <person name="Goker M."/>
            <person name="Detter J.C."/>
            <person name="Woyke T."/>
            <person name="Bristow J."/>
            <person name="Eisen J.A."/>
            <person name="Markowitz V."/>
            <person name="Hugenholtz P."/>
            <person name="Kyrpides N.C."/>
            <person name="Klenk H.P."/>
            <person name="Lapidus A."/>
        </authorList>
    </citation>
    <scope>NUCLEOTIDE SEQUENCE [LARGE SCALE GENOMIC DNA]</scope>
    <source>
        <strain evidence="8">DSM 44963</strain>
    </source>
</reference>
<keyword evidence="3 5" id="KW-1133">Transmembrane helix</keyword>
<accession>D6TS25</accession>
<dbReference type="eggNOG" id="COG2271">
    <property type="taxonomic scope" value="Bacteria"/>
</dbReference>
<dbReference type="STRING" id="485913.Krac_7368"/>
<dbReference type="InterPro" id="IPR020846">
    <property type="entry name" value="MFS_dom"/>
</dbReference>
<dbReference type="OrthoDB" id="160424at2"/>
<proteinExistence type="predicted"/>
<comment type="caution">
    <text evidence="7">The sequence shown here is derived from an EMBL/GenBank/DDBJ whole genome shotgun (WGS) entry which is preliminary data.</text>
</comment>
<dbReference type="InterPro" id="IPR050327">
    <property type="entry name" value="Proton-linked_MCT"/>
</dbReference>
<dbReference type="Proteomes" id="UP000004508">
    <property type="component" value="Unassembled WGS sequence"/>
</dbReference>
<feature type="transmembrane region" description="Helical" evidence="5">
    <location>
        <begin position="196"/>
        <end position="216"/>
    </location>
</feature>
<feature type="transmembrane region" description="Helical" evidence="5">
    <location>
        <begin position="165"/>
        <end position="190"/>
    </location>
</feature>
<evidence type="ECO:0000313" key="7">
    <source>
        <dbReference type="EMBL" id="EFH86098.1"/>
    </source>
</evidence>
<evidence type="ECO:0000256" key="1">
    <source>
        <dbReference type="ARBA" id="ARBA00004651"/>
    </source>
</evidence>
<dbReference type="GO" id="GO:0005886">
    <property type="term" value="C:plasma membrane"/>
    <property type="evidence" value="ECO:0007669"/>
    <property type="project" value="UniProtKB-SubCell"/>
</dbReference>
<feature type="transmembrane region" description="Helical" evidence="5">
    <location>
        <begin position="407"/>
        <end position="425"/>
    </location>
</feature>
<evidence type="ECO:0000256" key="3">
    <source>
        <dbReference type="ARBA" id="ARBA00022989"/>
    </source>
</evidence>
<dbReference type="PANTHER" id="PTHR11360:SF290">
    <property type="entry name" value="MONOCARBOXYLATE MFS PERMEASE"/>
    <property type="match status" value="1"/>
</dbReference>
<feature type="domain" description="Major facilitator superfamily (MFS) profile" evidence="6">
    <location>
        <begin position="39"/>
        <end position="431"/>
    </location>
</feature>
<dbReference type="GO" id="GO:0022857">
    <property type="term" value="F:transmembrane transporter activity"/>
    <property type="evidence" value="ECO:0007669"/>
    <property type="project" value="InterPro"/>
</dbReference>
<organism evidence="7 8">
    <name type="scientific">Ktedonobacter racemifer DSM 44963</name>
    <dbReference type="NCBI Taxonomy" id="485913"/>
    <lineage>
        <taxon>Bacteria</taxon>
        <taxon>Bacillati</taxon>
        <taxon>Chloroflexota</taxon>
        <taxon>Ktedonobacteria</taxon>
        <taxon>Ktedonobacterales</taxon>
        <taxon>Ktedonobacteraceae</taxon>
        <taxon>Ktedonobacter</taxon>
    </lineage>
</organism>
<dbReference type="Gene3D" id="1.20.1250.20">
    <property type="entry name" value="MFS general substrate transporter like domains"/>
    <property type="match status" value="2"/>
</dbReference>
<name>D6TS25_KTERA</name>
<evidence type="ECO:0000259" key="6">
    <source>
        <dbReference type="PROSITE" id="PS50850"/>
    </source>
</evidence>
<comment type="subcellular location">
    <subcellularLocation>
        <location evidence="1">Cell membrane</location>
        <topology evidence="1">Multi-pass membrane protein</topology>
    </subcellularLocation>
</comment>
<dbReference type="InterPro" id="IPR036259">
    <property type="entry name" value="MFS_trans_sf"/>
</dbReference>
<dbReference type="EMBL" id="ADVG01000002">
    <property type="protein sequence ID" value="EFH86098.1"/>
    <property type="molecule type" value="Genomic_DNA"/>
</dbReference>
<feature type="transmembrane region" description="Helical" evidence="5">
    <location>
        <begin position="318"/>
        <end position="336"/>
    </location>
</feature>
<dbReference type="InParanoid" id="D6TS25"/>